<gene>
    <name evidence="7" type="ORF">CHK_2637</name>
</gene>
<comment type="caution">
    <text evidence="7">The sequence shown here is derived from an EMBL/GenBank/DDBJ whole genome shotgun (WGS) entry which is preliminary data.</text>
</comment>
<dbReference type="EMBL" id="LAYJ01000116">
    <property type="protein sequence ID" value="KKI49829.1"/>
    <property type="molecule type" value="Genomic_DNA"/>
</dbReference>
<reference evidence="7 8" key="1">
    <citation type="submission" date="2015-04" db="EMBL/GenBank/DDBJ databases">
        <title>Draft genome sequence of bacteremic isolate Catabacter hongkongensis type strain HKU16T.</title>
        <authorList>
            <person name="Lau S.K."/>
            <person name="Teng J.L."/>
            <person name="Huang Y."/>
            <person name="Curreem S.O."/>
            <person name="Tsui S.K."/>
            <person name="Woo P.C."/>
        </authorList>
    </citation>
    <scope>NUCLEOTIDE SEQUENCE [LARGE SCALE GENOMIC DNA]</scope>
    <source>
        <strain evidence="7 8">HKU16</strain>
    </source>
</reference>
<comment type="subcellular location">
    <subcellularLocation>
        <location evidence="1">Cell envelope</location>
    </subcellularLocation>
</comment>
<dbReference type="InterPro" id="IPR025997">
    <property type="entry name" value="SBP_2_dom"/>
</dbReference>
<sequence>MKNLKRLALVIAIVMLMGVFAACAESPEAQGSTAANTAEASATVQEGESGAGSYKIGSTANNVGTDTYQTQHDKTLREYAAEKGVDLVQLDATGDVTKQINQVDDLIQQGCDVIIIWPVNGKALVPAAKKASEAGIPVVIANSNIDESGYDYIKCFVGPDNVKEGELAGEMMMEAFPNGAKIVEITGLPGYTTATERSEGFRSKIEGSNIEIADSQPGDWNREKAQQQMENFLLKFSDIDAVYCADDNMAIGAINAIKEAGRMDQIKVISCCFFGDDEAKGYLESGEIAGSVLQSPMTDAKTTLDVALQVAAGEEVEFFSYIDTPKVTPETIGTIDLPAW</sequence>
<comment type="similarity">
    <text evidence="2">Belongs to the bacterial solute-binding protein 2 family.</text>
</comment>
<feature type="compositionally biased region" description="Low complexity" evidence="4">
    <location>
        <begin position="34"/>
        <end position="43"/>
    </location>
</feature>
<feature type="chain" id="PRO_5017929694" evidence="5">
    <location>
        <begin position="25"/>
        <end position="340"/>
    </location>
</feature>
<keyword evidence="8" id="KW-1185">Reference proteome</keyword>
<feature type="region of interest" description="Disordered" evidence="4">
    <location>
        <begin position="34"/>
        <end position="58"/>
    </location>
</feature>
<dbReference type="Gene3D" id="3.40.50.2300">
    <property type="match status" value="2"/>
</dbReference>
<dbReference type="GO" id="GO:0030246">
    <property type="term" value="F:carbohydrate binding"/>
    <property type="evidence" value="ECO:0007669"/>
    <property type="project" value="UniProtKB-ARBA"/>
</dbReference>
<dbReference type="Proteomes" id="UP000034076">
    <property type="component" value="Unassembled WGS sequence"/>
</dbReference>
<dbReference type="STRING" id="270498.CHK_2637"/>
<evidence type="ECO:0000256" key="5">
    <source>
        <dbReference type="SAM" id="SignalP"/>
    </source>
</evidence>
<proteinExistence type="inferred from homology"/>
<dbReference type="PROSITE" id="PS51257">
    <property type="entry name" value="PROKAR_LIPOPROTEIN"/>
    <property type="match status" value="1"/>
</dbReference>
<dbReference type="CDD" id="cd01536">
    <property type="entry name" value="PBP1_ABC_sugar_binding-like"/>
    <property type="match status" value="1"/>
</dbReference>
<feature type="domain" description="Periplasmic binding protein" evidence="6">
    <location>
        <begin position="61"/>
        <end position="315"/>
    </location>
</feature>
<dbReference type="PANTHER" id="PTHR46847:SF1">
    <property type="entry name" value="D-ALLOSE-BINDING PERIPLASMIC PROTEIN-RELATED"/>
    <property type="match status" value="1"/>
</dbReference>
<name>A0A0M2NBF8_9FIRM</name>
<evidence type="ECO:0000313" key="8">
    <source>
        <dbReference type="Proteomes" id="UP000034076"/>
    </source>
</evidence>
<feature type="signal peptide" evidence="5">
    <location>
        <begin position="1"/>
        <end position="24"/>
    </location>
</feature>
<dbReference type="InterPro" id="IPR028082">
    <property type="entry name" value="Peripla_BP_I"/>
</dbReference>
<dbReference type="SUPFAM" id="SSF53822">
    <property type="entry name" value="Periplasmic binding protein-like I"/>
    <property type="match status" value="1"/>
</dbReference>
<protein>
    <submittedName>
        <fullName evidence="7">Ribose ABC transporter, periplasmic ribose-binding protein RbsB</fullName>
    </submittedName>
</protein>
<evidence type="ECO:0000259" key="6">
    <source>
        <dbReference type="Pfam" id="PF13407"/>
    </source>
</evidence>
<dbReference type="AlphaFoldDB" id="A0A0M2NBF8"/>
<accession>A0A0M2NBF8</accession>
<evidence type="ECO:0000313" key="7">
    <source>
        <dbReference type="EMBL" id="KKI49829.1"/>
    </source>
</evidence>
<evidence type="ECO:0000256" key="4">
    <source>
        <dbReference type="SAM" id="MobiDB-lite"/>
    </source>
</evidence>
<evidence type="ECO:0000256" key="2">
    <source>
        <dbReference type="ARBA" id="ARBA00007639"/>
    </source>
</evidence>
<dbReference type="Pfam" id="PF13407">
    <property type="entry name" value="Peripla_BP_4"/>
    <property type="match status" value="1"/>
</dbReference>
<evidence type="ECO:0000256" key="3">
    <source>
        <dbReference type="ARBA" id="ARBA00022729"/>
    </source>
</evidence>
<dbReference type="PANTHER" id="PTHR46847">
    <property type="entry name" value="D-ALLOSE-BINDING PERIPLASMIC PROTEIN-RELATED"/>
    <property type="match status" value="1"/>
</dbReference>
<dbReference type="GO" id="GO:0030313">
    <property type="term" value="C:cell envelope"/>
    <property type="evidence" value="ECO:0007669"/>
    <property type="project" value="UniProtKB-SubCell"/>
</dbReference>
<dbReference type="RefSeq" id="WP_200896538.1">
    <property type="nucleotide sequence ID" value="NZ_LAYJ01000116.1"/>
</dbReference>
<evidence type="ECO:0000256" key="1">
    <source>
        <dbReference type="ARBA" id="ARBA00004196"/>
    </source>
</evidence>
<keyword evidence="3 5" id="KW-0732">Signal</keyword>
<organism evidence="7 8">
    <name type="scientific">Christensenella hongkongensis</name>
    <dbReference type="NCBI Taxonomy" id="270498"/>
    <lineage>
        <taxon>Bacteria</taxon>
        <taxon>Bacillati</taxon>
        <taxon>Bacillota</taxon>
        <taxon>Clostridia</taxon>
        <taxon>Christensenellales</taxon>
        <taxon>Christensenellaceae</taxon>
        <taxon>Christensenella</taxon>
    </lineage>
</organism>